<comment type="similarity">
    <text evidence="2">Belongs to the syntaxin family.</text>
</comment>
<dbReference type="Pfam" id="PF10496">
    <property type="entry name" value="Syntaxin-18_N"/>
    <property type="match status" value="1"/>
</dbReference>
<accession>A0A914VW03</accession>
<keyword evidence="3" id="KW-0813">Transport</keyword>
<evidence type="ECO:0000256" key="9">
    <source>
        <dbReference type="SAM" id="Coils"/>
    </source>
</evidence>
<keyword evidence="13" id="KW-1185">Reference proteome</keyword>
<evidence type="ECO:0000256" key="5">
    <source>
        <dbReference type="ARBA" id="ARBA00022927"/>
    </source>
</evidence>
<feature type="transmembrane region" description="Helical" evidence="11">
    <location>
        <begin position="339"/>
        <end position="358"/>
    </location>
</feature>
<sequence length="360" mass="41323">MDTTALFRACTKAMRMRKKKEIEEDKPKVLHAPCPYSKQAKEIVADITQLRDFLLKNRKEYVNVNHLSSMSSALSDFDRDRIDSDAEAAIRSCSQLVKSLERSVKSDESSQPQLHRHRQIMIEVLNAYLKAVCRIYSEQRAVRVKKASDMKRMSRLSALVKSSAARPKPPPLRPSTQGNVALDDDVQSHSLDPDHPGLRHRKMSSDVASHGDENNAASDRVNSANVIYPKAASKRDVNDWEDAKIKEEVENFTEEERQQLTKENDQLFQKVNLMVDEIQQIEGKVIEIARLQEVFTEKVLEQEGDIYRVNEVAIHTTENLKSGNDQIREALKHKASMRVYIIFFLLVLTFTLVFLDWYNP</sequence>
<keyword evidence="6 11" id="KW-1133">Transmembrane helix</keyword>
<dbReference type="Proteomes" id="UP000887566">
    <property type="component" value="Unplaced"/>
</dbReference>
<keyword evidence="4 11" id="KW-0812">Transmembrane</keyword>
<evidence type="ECO:0000259" key="12">
    <source>
        <dbReference type="Pfam" id="PF10496"/>
    </source>
</evidence>
<evidence type="ECO:0000256" key="7">
    <source>
        <dbReference type="ARBA" id="ARBA00023054"/>
    </source>
</evidence>
<evidence type="ECO:0000256" key="6">
    <source>
        <dbReference type="ARBA" id="ARBA00022989"/>
    </source>
</evidence>
<evidence type="ECO:0000256" key="11">
    <source>
        <dbReference type="SAM" id="Phobius"/>
    </source>
</evidence>
<organism evidence="13 14">
    <name type="scientific">Plectus sambesii</name>
    <dbReference type="NCBI Taxonomy" id="2011161"/>
    <lineage>
        <taxon>Eukaryota</taxon>
        <taxon>Metazoa</taxon>
        <taxon>Ecdysozoa</taxon>
        <taxon>Nematoda</taxon>
        <taxon>Chromadorea</taxon>
        <taxon>Plectida</taxon>
        <taxon>Plectina</taxon>
        <taxon>Plectoidea</taxon>
        <taxon>Plectidae</taxon>
        <taxon>Plectus</taxon>
    </lineage>
</organism>
<proteinExistence type="inferred from homology"/>
<dbReference type="PANTHER" id="PTHR15959">
    <property type="entry name" value="SYNTAXIN-18"/>
    <property type="match status" value="1"/>
</dbReference>
<dbReference type="GO" id="GO:0005783">
    <property type="term" value="C:endoplasmic reticulum"/>
    <property type="evidence" value="ECO:0007669"/>
    <property type="project" value="TreeGrafter"/>
</dbReference>
<evidence type="ECO:0000256" key="1">
    <source>
        <dbReference type="ARBA" id="ARBA00004211"/>
    </source>
</evidence>
<evidence type="ECO:0000256" key="10">
    <source>
        <dbReference type="SAM" id="MobiDB-lite"/>
    </source>
</evidence>
<feature type="coiled-coil region" evidence="9">
    <location>
        <begin position="250"/>
        <end position="277"/>
    </location>
</feature>
<dbReference type="WBParaSite" id="PSAMB.scaffold249size61517.g3837.t1">
    <property type="protein sequence ID" value="PSAMB.scaffold249size61517.g3837.t1"/>
    <property type="gene ID" value="PSAMB.scaffold249size61517.g3837"/>
</dbReference>
<feature type="region of interest" description="Disordered" evidence="10">
    <location>
        <begin position="159"/>
        <end position="221"/>
    </location>
</feature>
<dbReference type="AlphaFoldDB" id="A0A914VW03"/>
<evidence type="ECO:0000256" key="3">
    <source>
        <dbReference type="ARBA" id="ARBA00022448"/>
    </source>
</evidence>
<evidence type="ECO:0000256" key="8">
    <source>
        <dbReference type="ARBA" id="ARBA00023136"/>
    </source>
</evidence>
<protein>
    <submittedName>
        <fullName evidence="14">SNARE-complex protein Syntaxin-18 N-terminal domain-containing protein</fullName>
    </submittedName>
</protein>
<dbReference type="GO" id="GO:0006890">
    <property type="term" value="P:retrograde vesicle-mediated transport, Golgi to endoplasmic reticulum"/>
    <property type="evidence" value="ECO:0007669"/>
    <property type="project" value="TreeGrafter"/>
</dbReference>
<dbReference type="InterPro" id="IPR019529">
    <property type="entry name" value="Syntaxin-18_N"/>
</dbReference>
<keyword evidence="5" id="KW-0653">Protein transport</keyword>
<evidence type="ECO:0000313" key="13">
    <source>
        <dbReference type="Proteomes" id="UP000887566"/>
    </source>
</evidence>
<dbReference type="GO" id="GO:0015031">
    <property type="term" value="P:protein transport"/>
    <property type="evidence" value="ECO:0007669"/>
    <property type="project" value="UniProtKB-KW"/>
</dbReference>
<name>A0A914VW03_9BILA</name>
<dbReference type="SUPFAM" id="SSF58038">
    <property type="entry name" value="SNARE fusion complex"/>
    <property type="match status" value="1"/>
</dbReference>
<keyword evidence="7 9" id="KW-0175">Coiled coil</keyword>
<evidence type="ECO:0000256" key="2">
    <source>
        <dbReference type="ARBA" id="ARBA00009063"/>
    </source>
</evidence>
<evidence type="ECO:0000256" key="4">
    <source>
        <dbReference type="ARBA" id="ARBA00022692"/>
    </source>
</evidence>
<evidence type="ECO:0000313" key="14">
    <source>
        <dbReference type="WBParaSite" id="PSAMB.scaffold249size61517.g3837.t1"/>
    </source>
</evidence>
<reference evidence="14" key="1">
    <citation type="submission" date="2022-11" db="UniProtKB">
        <authorList>
            <consortium name="WormBaseParasite"/>
        </authorList>
    </citation>
    <scope>IDENTIFICATION</scope>
</reference>
<comment type="subcellular location">
    <subcellularLocation>
        <location evidence="1">Membrane</location>
        <topology evidence="1">Single-pass type IV membrane protein</topology>
    </subcellularLocation>
</comment>
<keyword evidence="8 11" id="KW-0472">Membrane</keyword>
<dbReference type="Gene3D" id="1.20.5.110">
    <property type="match status" value="1"/>
</dbReference>
<dbReference type="PANTHER" id="PTHR15959:SF0">
    <property type="entry name" value="SYNTAXIN-18"/>
    <property type="match status" value="1"/>
</dbReference>
<dbReference type="GO" id="GO:0031201">
    <property type="term" value="C:SNARE complex"/>
    <property type="evidence" value="ECO:0007669"/>
    <property type="project" value="TreeGrafter"/>
</dbReference>
<feature type="domain" description="SNARE-complex protein Syntaxin-18 N-terminal" evidence="12">
    <location>
        <begin position="1"/>
        <end position="82"/>
    </location>
</feature>